<dbReference type="EMBL" id="JAWJBA010000001">
    <property type="protein sequence ID" value="MDV2684009.1"/>
    <property type="molecule type" value="Genomic_DNA"/>
</dbReference>
<sequence>MKGYYVKRGSTWSYRLDIGKDPNTGKRRQKSKSGFRTKKEAQIACHKVMTEVNEGIYQEVSTENFSDYFTRWFNLHYRREVSETTYESRKYTVLKHLLPYFEKKEISSFTTFDIDCFYSEKIDEGYSPQFIRQMHSLLRRSFEQAVK</sequence>
<dbReference type="PROSITE" id="PS51900">
    <property type="entry name" value="CB"/>
    <property type="match status" value="1"/>
</dbReference>
<dbReference type="Proteomes" id="UP001287282">
    <property type="component" value="Unassembled WGS sequence"/>
</dbReference>
<dbReference type="InterPro" id="IPR011010">
    <property type="entry name" value="DNA_brk_join_enz"/>
</dbReference>
<dbReference type="RefSeq" id="WP_317121229.1">
    <property type="nucleotide sequence ID" value="NZ_JAWJBA010000001.1"/>
</dbReference>
<protein>
    <submittedName>
        <fullName evidence="4">Arm DNA-binding domain-containing protein</fullName>
    </submittedName>
</protein>
<dbReference type="Pfam" id="PF14657">
    <property type="entry name" value="Arm-DNA-bind_4"/>
    <property type="match status" value="1"/>
</dbReference>
<dbReference type="GO" id="GO:0003677">
    <property type="term" value="F:DNA binding"/>
    <property type="evidence" value="ECO:0007669"/>
    <property type="project" value="UniProtKB-KW"/>
</dbReference>
<accession>A0ABU3X808</accession>
<dbReference type="SUPFAM" id="SSF56349">
    <property type="entry name" value="DNA breaking-rejoining enzymes"/>
    <property type="match status" value="1"/>
</dbReference>
<dbReference type="InterPro" id="IPR004107">
    <property type="entry name" value="Integrase_SAM-like_N"/>
</dbReference>
<dbReference type="Pfam" id="PF14659">
    <property type="entry name" value="Phage_int_SAM_3"/>
    <property type="match status" value="1"/>
</dbReference>
<keyword evidence="1 2" id="KW-0238">DNA-binding</keyword>
<dbReference type="InterPro" id="IPR028259">
    <property type="entry name" value="AP2-like_int_N"/>
</dbReference>
<organism evidence="4 5">
    <name type="scientific">Alkalihalophilus lindianensis</name>
    <dbReference type="NCBI Taxonomy" id="1630542"/>
    <lineage>
        <taxon>Bacteria</taxon>
        <taxon>Bacillati</taxon>
        <taxon>Bacillota</taxon>
        <taxon>Bacilli</taxon>
        <taxon>Bacillales</taxon>
        <taxon>Bacillaceae</taxon>
        <taxon>Alkalihalophilus</taxon>
    </lineage>
</organism>
<evidence type="ECO:0000313" key="5">
    <source>
        <dbReference type="Proteomes" id="UP001287282"/>
    </source>
</evidence>
<name>A0ABU3X808_9BACI</name>
<dbReference type="InterPro" id="IPR010998">
    <property type="entry name" value="Integrase_recombinase_N"/>
</dbReference>
<evidence type="ECO:0000256" key="1">
    <source>
        <dbReference type="ARBA" id="ARBA00023125"/>
    </source>
</evidence>
<dbReference type="Gene3D" id="1.10.150.130">
    <property type="match status" value="1"/>
</dbReference>
<reference evidence="4 5" key="1">
    <citation type="submission" date="2023-10" db="EMBL/GenBank/DDBJ databases">
        <title>Screening of Alkalihalobacillus lindianensis BZ-TG-R113 and Its Alleviation of Salt Stress on Rapeseed Growth.</title>
        <authorList>
            <person name="Zhao B."/>
            <person name="Guo T."/>
        </authorList>
    </citation>
    <scope>NUCLEOTIDE SEQUENCE [LARGE SCALE GENOMIC DNA]</scope>
    <source>
        <strain evidence="4 5">BZ-TG-R113</strain>
    </source>
</reference>
<evidence type="ECO:0000259" key="3">
    <source>
        <dbReference type="PROSITE" id="PS51900"/>
    </source>
</evidence>
<gene>
    <name evidence="4" type="ORF">RYX56_06435</name>
</gene>
<evidence type="ECO:0000256" key="2">
    <source>
        <dbReference type="PROSITE-ProRule" id="PRU01248"/>
    </source>
</evidence>
<evidence type="ECO:0000313" key="4">
    <source>
        <dbReference type="EMBL" id="MDV2684009.1"/>
    </source>
</evidence>
<comment type="caution">
    <text evidence="4">The sequence shown here is derived from an EMBL/GenBank/DDBJ whole genome shotgun (WGS) entry which is preliminary data.</text>
</comment>
<keyword evidence="5" id="KW-1185">Reference proteome</keyword>
<dbReference type="InterPro" id="IPR044068">
    <property type="entry name" value="CB"/>
</dbReference>
<feature type="domain" description="Core-binding (CB)" evidence="3">
    <location>
        <begin position="63"/>
        <end position="146"/>
    </location>
</feature>
<proteinExistence type="predicted"/>